<feature type="transmembrane region" description="Helical" evidence="5">
    <location>
        <begin position="122"/>
        <end position="140"/>
    </location>
</feature>
<protein>
    <submittedName>
        <fullName evidence="6">DUF441 domain-containing protein</fullName>
    </submittedName>
</protein>
<dbReference type="Pfam" id="PF04284">
    <property type="entry name" value="DUF441"/>
    <property type="match status" value="1"/>
</dbReference>
<organism evidence="6">
    <name type="scientific">Leptotrichia rugosa</name>
    <dbReference type="NCBI Taxonomy" id="3239302"/>
    <lineage>
        <taxon>Bacteria</taxon>
        <taxon>Fusobacteriati</taxon>
        <taxon>Fusobacteriota</taxon>
        <taxon>Fusobacteriia</taxon>
        <taxon>Fusobacteriales</taxon>
        <taxon>Leptotrichiaceae</taxon>
        <taxon>Leptotrichia</taxon>
    </lineage>
</organism>
<dbReference type="GO" id="GO:0005886">
    <property type="term" value="C:plasma membrane"/>
    <property type="evidence" value="ECO:0007669"/>
    <property type="project" value="TreeGrafter"/>
</dbReference>
<feature type="transmembrane region" description="Helical" evidence="5">
    <location>
        <begin position="60"/>
        <end position="78"/>
    </location>
</feature>
<proteinExistence type="inferred from homology"/>
<feature type="transmembrane region" description="Helical" evidence="5">
    <location>
        <begin position="90"/>
        <end position="110"/>
    </location>
</feature>
<evidence type="ECO:0000256" key="4">
    <source>
        <dbReference type="ARBA" id="ARBA00023136"/>
    </source>
</evidence>
<dbReference type="KEGG" id="lrug:AB8B22_00770"/>
<name>A0AB39VJD6_9FUSO</name>
<evidence type="ECO:0000256" key="1">
    <source>
        <dbReference type="ARBA" id="ARBA00022475"/>
    </source>
</evidence>
<evidence type="ECO:0000313" key="6">
    <source>
        <dbReference type="EMBL" id="XDU66973.1"/>
    </source>
</evidence>
<dbReference type="AlphaFoldDB" id="A0AB39VJD6"/>
<evidence type="ECO:0000256" key="5">
    <source>
        <dbReference type="SAM" id="Phobius"/>
    </source>
</evidence>
<gene>
    <name evidence="6" type="ORF">AB8B22_00770</name>
</gene>
<dbReference type="PANTHER" id="PTHR38452:SF1">
    <property type="entry name" value="UPF0756 MEMBRANE PROTEIN YEAL"/>
    <property type="match status" value="1"/>
</dbReference>
<accession>A0AB39VJD6</accession>
<sequence>MESYIFLILILLVGTIKFNKSIVYATIFVILLKILFDISKFYNFKFWDIEKFITQFRKNGINWGVLIITIAILIPIATGEVRFYHLFNAFKSPIGWITIFSGILVSLLSAKGVSLLSNQPEITVTLIAGTIIGVVFLRGIAAGPVIASGITFCILKIVSLFFK</sequence>
<dbReference type="InterPro" id="IPR007382">
    <property type="entry name" value="UPF0756_TM"/>
</dbReference>
<keyword evidence="3 5" id="KW-1133">Transmembrane helix</keyword>
<dbReference type="EMBL" id="CP165644">
    <property type="protein sequence ID" value="XDU66973.1"/>
    <property type="molecule type" value="Genomic_DNA"/>
</dbReference>
<dbReference type="PANTHER" id="PTHR38452">
    <property type="entry name" value="UPF0756 MEMBRANE PROTEIN YEAL"/>
    <property type="match status" value="1"/>
</dbReference>
<keyword evidence="2 5" id="KW-0812">Transmembrane</keyword>
<evidence type="ECO:0000256" key="3">
    <source>
        <dbReference type="ARBA" id="ARBA00022989"/>
    </source>
</evidence>
<dbReference type="HAMAP" id="MF_01874">
    <property type="entry name" value="UPF0756"/>
    <property type="match status" value="1"/>
</dbReference>
<dbReference type="RefSeq" id="WP_369711209.1">
    <property type="nucleotide sequence ID" value="NZ_CP165644.1"/>
</dbReference>
<keyword evidence="1" id="KW-1003">Cell membrane</keyword>
<feature type="transmembrane region" description="Helical" evidence="5">
    <location>
        <begin position="146"/>
        <end position="162"/>
    </location>
</feature>
<keyword evidence="4 5" id="KW-0472">Membrane</keyword>
<feature type="transmembrane region" description="Helical" evidence="5">
    <location>
        <begin position="6"/>
        <end position="36"/>
    </location>
</feature>
<reference evidence="6" key="1">
    <citation type="submission" date="2024-07" db="EMBL/GenBank/DDBJ databases">
        <authorList>
            <person name="Li X.-J."/>
            <person name="Wang X."/>
        </authorList>
    </citation>
    <scope>NUCLEOTIDE SEQUENCE</scope>
    <source>
        <strain evidence="6">HSP-334</strain>
    </source>
</reference>
<evidence type="ECO:0000256" key="2">
    <source>
        <dbReference type="ARBA" id="ARBA00022692"/>
    </source>
</evidence>